<feature type="transmembrane region" description="Helical" evidence="1">
    <location>
        <begin position="103"/>
        <end position="122"/>
    </location>
</feature>
<dbReference type="Pfam" id="PF25853">
    <property type="entry name" value="DUF6311_C"/>
    <property type="match status" value="1"/>
</dbReference>
<dbReference type="Proteomes" id="UP000030351">
    <property type="component" value="Unassembled WGS sequence"/>
</dbReference>
<feature type="transmembrane region" description="Helical" evidence="1">
    <location>
        <begin position="393"/>
        <end position="411"/>
    </location>
</feature>
<keyword evidence="1" id="KW-0472">Membrane</keyword>
<feature type="transmembrane region" description="Helical" evidence="1">
    <location>
        <begin position="179"/>
        <end position="207"/>
    </location>
</feature>
<dbReference type="EMBL" id="JRUQ01000067">
    <property type="protein sequence ID" value="KGT88040.1"/>
    <property type="molecule type" value="Genomic_DNA"/>
</dbReference>
<feature type="transmembrane region" description="Helical" evidence="1">
    <location>
        <begin position="219"/>
        <end position="244"/>
    </location>
</feature>
<evidence type="ECO:0000313" key="4">
    <source>
        <dbReference type="EMBL" id="KGT88040.1"/>
    </source>
</evidence>
<dbReference type="AlphaFoldDB" id="A0A0A3YN64"/>
<feature type="transmembrane region" description="Helical" evidence="1">
    <location>
        <begin position="286"/>
        <end position="305"/>
    </location>
</feature>
<evidence type="ECO:0000259" key="2">
    <source>
        <dbReference type="Pfam" id="PF19830"/>
    </source>
</evidence>
<dbReference type="Pfam" id="PF19830">
    <property type="entry name" value="DUF6311"/>
    <property type="match status" value="1"/>
</dbReference>
<dbReference type="InterPro" id="IPR058671">
    <property type="entry name" value="DUF6311_C"/>
</dbReference>
<dbReference type="STRING" id="371042.NG99_22325"/>
<evidence type="ECO:0000259" key="3">
    <source>
        <dbReference type="Pfam" id="PF25853"/>
    </source>
</evidence>
<accession>A0A0A3YN64</accession>
<dbReference type="RefSeq" id="WP_034897980.1">
    <property type="nucleotide sequence ID" value="NZ_JRUQ01000067.1"/>
</dbReference>
<feature type="transmembrane region" description="Helical" evidence="1">
    <location>
        <begin position="7"/>
        <end position="27"/>
    </location>
</feature>
<evidence type="ECO:0008006" key="6">
    <source>
        <dbReference type="Google" id="ProtNLM"/>
    </source>
</evidence>
<dbReference type="eggNOG" id="COG1287">
    <property type="taxonomic scope" value="Bacteria"/>
</dbReference>
<name>A0A0A3YN64_9GAMM</name>
<protein>
    <recommendedName>
        <fullName evidence="6">Glycosyltransferase RgtA/B/C/D-like domain-containing protein</fullName>
    </recommendedName>
</protein>
<sequence>MSTNSRVKYILIVSFFSFFVFWYQFGVKILHPSYYMWLMDGDPAQHWLGWSLFRSTPLLQWPLGANYNFGMGVGNSVVYTDSIPLIAIPLKYILYFYHGDVQYTGWWLLLCCALNSLAGYFIVYRLTDNRKYAVIVSVFFAMSPAFTTRALGHYALSAHWIILYAIYLMMDKSLRTGRWIALILIAVTVHAYLFAMVFPAFALKCFIERNQYGKAKSSMVFLLSLILVAFVMYTVGYFTISSGINKSGYTNYNADLFSMFFILSKIDSQLFSFLTEIYSPPSIESFNFIGTAPFLALIFSLVIIVLNKNSVKNLALLVEKSGKPVLIICTLMAIYSLSTRLSIFGHEIFHLEPPRLFKPITSTFRASGRFTWPLMYLLVIFTFTFIEKSSGKLAIPLALLFVVIGLSDAEIKYQRIHNRYNTPYHKEYSFNAKWDIIKNGDKVVSTDPRIDAQSWMKMAFISYRNGASLGFGYFAREDKNKIDEMKRKVINDINTNMTKDGYVYIVHKDNITSEAWKRIQLSDGYNVIDGMSVYKNP</sequence>
<dbReference type="InterPro" id="IPR046278">
    <property type="entry name" value="DUF6311"/>
</dbReference>
<feature type="transmembrane region" description="Helical" evidence="1">
    <location>
        <begin position="370"/>
        <end position="387"/>
    </location>
</feature>
<reference evidence="4 5" key="1">
    <citation type="submission" date="2014-10" db="EMBL/GenBank/DDBJ databases">
        <title>Genome sequence of Erwinia typographi M043b.</title>
        <authorList>
            <person name="Chan K.-G."/>
            <person name="Tan W.-S."/>
        </authorList>
    </citation>
    <scope>NUCLEOTIDE SEQUENCE [LARGE SCALE GENOMIC DNA]</scope>
    <source>
        <strain evidence="4 5">M043b</strain>
    </source>
</reference>
<feature type="transmembrane region" description="Helical" evidence="1">
    <location>
        <begin position="325"/>
        <end position="349"/>
    </location>
</feature>
<feature type="domain" description="DUF6311" evidence="2">
    <location>
        <begin position="17"/>
        <end position="407"/>
    </location>
</feature>
<feature type="transmembrane region" description="Helical" evidence="1">
    <location>
        <begin position="134"/>
        <end position="167"/>
    </location>
</feature>
<evidence type="ECO:0000256" key="1">
    <source>
        <dbReference type="SAM" id="Phobius"/>
    </source>
</evidence>
<feature type="domain" description="DUF6311" evidence="3">
    <location>
        <begin position="438"/>
        <end position="533"/>
    </location>
</feature>
<proteinExistence type="predicted"/>
<keyword evidence="5" id="KW-1185">Reference proteome</keyword>
<dbReference type="OrthoDB" id="1814621at2"/>
<gene>
    <name evidence="4" type="ORF">NG99_22325</name>
</gene>
<evidence type="ECO:0000313" key="5">
    <source>
        <dbReference type="Proteomes" id="UP000030351"/>
    </source>
</evidence>
<keyword evidence="1" id="KW-1133">Transmembrane helix</keyword>
<keyword evidence="1" id="KW-0812">Transmembrane</keyword>
<organism evidence="4 5">
    <name type="scientific">Erwinia typographi</name>
    <dbReference type="NCBI Taxonomy" id="371042"/>
    <lineage>
        <taxon>Bacteria</taxon>
        <taxon>Pseudomonadati</taxon>
        <taxon>Pseudomonadota</taxon>
        <taxon>Gammaproteobacteria</taxon>
        <taxon>Enterobacterales</taxon>
        <taxon>Erwiniaceae</taxon>
        <taxon>Erwinia</taxon>
    </lineage>
</organism>
<comment type="caution">
    <text evidence="4">The sequence shown here is derived from an EMBL/GenBank/DDBJ whole genome shotgun (WGS) entry which is preliminary data.</text>
</comment>